<reference evidence="2" key="1">
    <citation type="journal article" date="2014" name="Genome Biol. Evol.">
        <title>Pangenome evidence for extensive interdomain horizontal transfer affecting lineage core and shell genes in uncultured planktonic thaumarchaeota and euryarchaeota.</title>
        <authorList>
            <person name="Deschamps P."/>
            <person name="Zivanovic Y."/>
            <person name="Moreira D."/>
            <person name="Rodriguez-Valera F."/>
            <person name="Lopez-Garcia P."/>
        </authorList>
    </citation>
    <scope>NUCLEOTIDE SEQUENCE</scope>
</reference>
<evidence type="ECO:0000256" key="1">
    <source>
        <dbReference type="SAM" id="Phobius"/>
    </source>
</evidence>
<keyword evidence="1" id="KW-0812">Transmembrane</keyword>
<proteinExistence type="predicted"/>
<feature type="transmembrane region" description="Helical" evidence="1">
    <location>
        <begin position="58"/>
        <end position="85"/>
    </location>
</feature>
<name>A0A075HZZ0_9EURY</name>
<keyword evidence="1" id="KW-0472">Membrane</keyword>
<feature type="transmembrane region" description="Helical" evidence="1">
    <location>
        <begin position="121"/>
        <end position="139"/>
    </location>
</feature>
<evidence type="ECO:0000313" key="2">
    <source>
        <dbReference type="EMBL" id="AIF19348.1"/>
    </source>
</evidence>
<protein>
    <submittedName>
        <fullName evidence="2">Uncharacterized protein</fullName>
    </submittedName>
</protein>
<dbReference type="AlphaFoldDB" id="A0A075HZZ0"/>
<keyword evidence="1" id="KW-1133">Transmembrane helix</keyword>
<sequence>MIYPYFFCELCDAKHALVEVVDCKYGKDQLSWDNYNEFHKCPACSGSHFYRQKDFNRLLGCGIILFGILLVPITYGISLAIVALVDWFLYNRVPDTIVCYKCKGEFFGIQSIPKNITSFDHHSSILGAVLAITVFALSVRFTERRTPTEPETEPLSEKERKYIGSVLRRHLEASDES</sequence>
<accession>A0A075HZZ0</accession>
<organism evidence="2">
    <name type="scientific">uncultured marine group II/III euryarchaeote KM3_86_F07</name>
    <dbReference type="NCBI Taxonomy" id="1456529"/>
    <lineage>
        <taxon>Archaea</taxon>
        <taxon>Methanobacteriati</taxon>
        <taxon>Methanobacteriota</taxon>
        <taxon>environmental samples</taxon>
    </lineage>
</organism>
<dbReference type="EMBL" id="KF901135">
    <property type="protein sequence ID" value="AIF19348.1"/>
    <property type="molecule type" value="Genomic_DNA"/>
</dbReference>